<evidence type="ECO:0000313" key="3">
    <source>
        <dbReference type="EMBL" id="WWC58535.1"/>
    </source>
</evidence>
<feature type="region of interest" description="Disordered" evidence="1">
    <location>
        <begin position="1"/>
        <end position="57"/>
    </location>
</feature>
<dbReference type="EMBL" id="KI894027">
    <property type="protein sequence ID" value="OBR89256.1"/>
    <property type="molecule type" value="Genomic_DNA"/>
</dbReference>
<feature type="compositionally biased region" description="Basic and acidic residues" evidence="1">
    <location>
        <begin position="42"/>
        <end position="57"/>
    </location>
</feature>
<evidence type="ECO:0000256" key="1">
    <source>
        <dbReference type="SAM" id="MobiDB-lite"/>
    </source>
</evidence>
<dbReference type="GeneID" id="28964780"/>
<reference evidence="2" key="1">
    <citation type="submission" date="2013-07" db="EMBL/GenBank/DDBJ databases">
        <title>The Genome Sequence of Cryptococcus dejecticola CBS10117.</title>
        <authorList>
            <consortium name="The Broad Institute Genome Sequencing Platform"/>
            <person name="Cuomo C."/>
            <person name="Litvintseva A."/>
            <person name="Chen Y."/>
            <person name="Heitman J."/>
            <person name="Sun S."/>
            <person name="Springer D."/>
            <person name="Dromer F."/>
            <person name="Young S.K."/>
            <person name="Zeng Q."/>
            <person name="Gargeya S."/>
            <person name="Fitzgerald M."/>
            <person name="Abouelleil A."/>
            <person name="Alvarado L."/>
            <person name="Berlin A.M."/>
            <person name="Chapman S.B."/>
            <person name="Dewar J."/>
            <person name="Goldberg J."/>
            <person name="Griggs A."/>
            <person name="Gujja S."/>
            <person name="Hansen M."/>
            <person name="Howarth C."/>
            <person name="Imamovic A."/>
            <person name="Larimer J."/>
            <person name="McCowan C."/>
            <person name="Murphy C."/>
            <person name="Pearson M."/>
            <person name="Priest M."/>
            <person name="Roberts A."/>
            <person name="Saif S."/>
            <person name="Shea T."/>
            <person name="Sykes S."/>
            <person name="Wortman J."/>
            <person name="Nusbaum C."/>
            <person name="Birren B."/>
        </authorList>
    </citation>
    <scope>NUCLEOTIDE SEQUENCE [LARGE SCALE GENOMIC DNA]</scope>
    <source>
        <strain evidence="2">CBS 10117</strain>
    </source>
</reference>
<gene>
    <name evidence="2" type="ORF">I303_01081</name>
    <name evidence="3" type="ORF">I303_101078</name>
</gene>
<name>A0A1A6AGR7_9TREE</name>
<dbReference type="RefSeq" id="XP_018267098.1">
    <property type="nucleotide sequence ID" value="XM_018404444.1"/>
</dbReference>
<evidence type="ECO:0000313" key="4">
    <source>
        <dbReference type="Proteomes" id="UP000078595"/>
    </source>
</evidence>
<keyword evidence="4" id="KW-1185">Reference proteome</keyword>
<dbReference type="OrthoDB" id="2565233at2759"/>
<dbReference type="VEuPathDB" id="FungiDB:I303_01081"/>
<sequence>MVKRSPSTSPSFESEAEADIKSAHIRDQDQASKTPKKPPKKSLQEVKSELNNERESWTPEKKHIVVEALLDAGYGSLDFKAISERTGLTPLQLRDALKKRPEGKTNLRSKIIASVNAK</sequence>
<dbReference type="KEGG" id="kdj:28964780"/>
<feature type="compositionally biased region" description="Basic and acidic residues" evidence="1">
    <location>
        <begin position="18"/>
        <end position="30"/>
    </location>
</feature>
<reference evidence="3" key="3">
    <citation type="submission" date="2024-02" db="EMBL/GenBank/DDBJ databases">
        <title>Comparative genomics of Cryptococcus and Kwoniella reveals pathogenesis evolution and contrasting modes of karyotype evolution via chromosome fusion or intercentromeric recombination.</title>
        <authorList>
            <person name="Coelho M.A."/>
            <person name="David-Palma M."/>
            <person name="Shea T."/>
            <person name="Bowers K."/>
            <person name="McGinley-Smith S."/>
            <person name="Mohammad A.W."/>
            <person name="Gnirke A."/>
            <person name="Yurkov A.M."/>
            <person name="Nowrousian M."/>
            <person name="Sun S."/>
            <person name="Cuomo C.A."/>
            <person name="Heitman J."/>
        </authorList>
    </citation>
    <scope>NUCLEOTIDE SEQUENCE</scope>
    <source>
        <strain evidence="3">CBS 10117</strain>
    </source>
</reference>
<evidence type="ECO:0000313" key="2">
    <source>
        <dbReference type="EMBL" id="OBR89256.1"/>
    </source>
</evidence>
<feature type="region of interest" description="Disordered" evidence="1">
    <location>
        <begin position="99"/>
        <end position="118"/>
    </location>
</feature>
<feature type="compositionally biased region" description="Polar residues" evidence="1">
    <location>
        <begin position="1"/>
        <end position="12"/>
    </location>
</feature>
<protein>
    <submittedName>
        <fullName evidence="2">Uncharacterized protein</fullName>
    </submittedName>
</protein>
<dbReference type="EMBL" id="CP144530">
    <property type="protein sequence ID" value="WWC58535.1"/>
    <property type="molecule type" value="Genomic_DNA"/>
</dbReference>
<dbReference type="AlphaFoldDB" id="A0A1A6AGR7"/>
<accession>A0A1A6AGR7</accession>
<proteinExistence type="predicted"/>
<reference evidence="3" key="2">
    <citation type="submission" date="2013-07" db="EMBL/GenBank/DDBJ databases">
        <authorList>
            <consortium name="The Broad Institute Genome Sequencing Platform"/>
            <person name="Cuomo C."/>
            <person name="Litvintseva A."/>
            <person name="Chen Y."/>
            <person name="Heitman J."/>
            <person name="Sun S."/>
            <person name="Springer D."/>
            <person name="Dromer F."/>
            <person name="Young S.K."/>
            <person name="Zeng Q."/>
            <person name="Gargeya S."/>
            <person name="Fitzgerald M."/>
            <person name="Abouelleil A."/>
            <person name="Alvarado L."/>
            <person name="Berlin A.M."/>
            <person name="Chapman S.B."/>
            <person name="Dewar J."/>
            <person name="Goldberg J."/>
            <person name="Griggs A."/>
            <person name="Gujja S."/>
            <person name="Hansen M."/>
            <person name="Howarth C."/>
            <person name="Imamovic A."/>
            <person name="Larimer J."/>
            <person name="McCowan C."/>
            <person name="Murphy C."/>
            <person name="Pearson M."/>
            <person name="Priest M."/>
            <person name="Roberts A."/>
            <person name="Saif S."/>
            <person name="Shea T."/>
            <person name="Sykes S."/>
            <person name="Wortman J."/>
            <person name="Nusbaum C."/>
            <person name="Birren B."/>
        </authorList>
    </citation>
    <scope>NUCLEOTIDE SEQUENCE</scope>
    <source>
        <strain evidence="3">CBS 10117</strain>
    </source>
</reference>
<dbReference type="Proteomes" id="UP000078595">
    <property type="component" value="Chromosome 1"/>
</dbReference>
<organism evidence="2">
    <name type="scientific">Kwoniella dejecticola CBS 10117</name>
    <dbReference type="NCBI Taxonomy" id="1296121"/>
    <lineage>
        <taxon>Eukaryota</taxon>
        <taxon>Fungi</taxon>
        <taxon>Dikarya</taxon>
        <taxon>Basidiomycota</taxon>
        <taxon>Agaricomycotina</taxon>
        <taxon>Tremellomycetes</taxon>
        <taxon>Tremellales</taxon>
        <taxon>Cryptococcaceae</taxon>
        <taxon>Kwoniella</taxon>
    </lineage>
</organism>